<dbReference type="InterPro" id="IPR037523">
    <property type="entry name" value="VOC_core"/>
</dbReference>
<keyword evidence="2" id="KW-0456">Lyase</keyword>
<reference evidence="2 3" key="1">
    <citation type="submission" date="2020-07" db="EMBL/GenBank/DDBJ databases">
        <title>Genomic Encyclopedia of Type Strains, Phase IV (KMG-V): Genome sequencing to study the core and pangenomes of soil and plant-associated prokaryotes.</title>
        <authorList>
            <person name="Whitman W."/>
        </authorList>
    </citation>
    <scope>NUCLEOTIDE SEQUENCE [LARGE SCALE GENOMIC DNA]</scope>
    <source>
        <strain evidence="2 3">M8UP30</strain>
    </source>
</reference>
<evidence type="ECO:0000313" key="3">
    <source>
        <dbReference type="Proteomes" id="UP000534186"/>
    </source>
</evidence>
<comment type="caution">
    <text evidence="2">The sequence shown here is derived from an EMBL/GenBank/DDBJ whole genome shotgun (WGS) entry which is preliminary data.</text>
</comment>
<dbReference type="InterPro" id="IPR004360">
    <property type="entry name" value="Glyas_Fos-R_dOase_dom"/>
</dbReference>
<dbReference type="InterPro" id="IPR029068">
    <property type="entry name" value="Glyas_Bleomycin-R_OHBP_Dase"/>
</dbReference>
<evidence type="ECO:0000313" key="2">
    <source>
        <dbReference type="EMBL" id="NYF50891.1"/>
    </source>
</evidence>
<keyword evidence="2" id="KW-0223">Dioxygenase</keyword>
<keyword evidence="2" id="KW-0560">Oxidoreductase</keyword>
<dbReference type="Proteomes" id="UP000534186">
    <property type="component" value="Unassembled WGS sequence"/>
</dbReference>
<dbReference type="EMBL" id="JACCCV010000001">
    <property type="protein sequence ID" value="NYF50891.1"/>
    <property type="molecule type" value="Genomic_DNA"/>
</dbReference>
<dbReference type="Pfam" id="PF00903">
    <property type="entry name" value="Glyoxalase"/>
    <property type="match status" value="1"/>
</dbReference>
<dbReference type="PROSITE" id="PS51819">
    <property type="entry name" value="VOC"/>
    <property type="match status" value="1"/>
</dbReference>
<gene>
    <name evidence="2" type="ORF">HDF12_001256</name>
</gene>
<sequence>MTVETYPEKLAPNIQQVVPFLWVSNLNASLRFYVDGLGFEKTREWIDHGKLRWCWLQLEGAALMLQEFSPERRPPGKLGEGVSLCFQCKDALAIYHAALSQGLQPQRPFVGNAMWVTILPDPDGYKLDFESPTNAPEESLYPIEK</sequence>
<organism evidence="2 3">
    <name type="scientific">Tunturiibacter lichenicola</name>
    <dbReference type="NCBI Taxonomy" id="2051959"/>
    <lineage>
        <taxon>Bacteria</taxon>
        <taxon>Pseudomonadati</taxon>
        <taxon>Acidobacteriota</taxon>
        <taxon>Terriglobia</taxon>
        <taxon>Terriglobales</taxon>
        <taxon>Acidobacteriaceae</taxon>
        <taxon>Tunturiibacter</taxon>
    </lineage>
</organism>
<accession>A0A7Y9T286</accession>
<dbReference type="GO" id="GO:0051213">
    <property type="term" value="F:dioxygenase activity"/>
    <property type="evidence" value="ECO:0007669"/>
    <property type="project" value="UniProtKB-KW"/>
</dbReference>
<dbReference type="AlphaFoldDB" id="A0A7Y9T286"/>
<dbReference type="GO" id="GO:0016829">
    <property type="term" value="F:lyase activity"/>
    <property type="evidence" value="ECO:0007669"/>
    <property type="project" value="UniProtKB-KW"/>
</dbReference>
<feature type="domain" description="VOC" evidence="1">
    <location>
        <begin position="13"/>
        <end position="132"/>
    </location>
</feature>
<dbReference type="SUPFAM" id="SSF54593">
    <property type="entry name" value="Glyoxalase/Bleomycin resistance protein/Dihydroxybiphenyl dioxygenase"/>
    <property type="match status" value="1"/>
</dbReference>
<evidence type="ECO:0000259" key="1">
    <source>
        <dbReference type="PROSITE" id="PS51819"/>
    </source>
</evidence>
<protein>
    <submittedName>
        <fullName evidence="2">Catechol 2,3-dioxygenase-like lactoylglutathione lyase family enzyme</fullName>
    </submittedName>
</protein>
<dbReference type="CDD" id="cd06587">
    <property type="entry name" value="VOC"/>
    <property type="match status" value="1"/>
</dbReference>
<name>A0A7Y9T286_9BACT</name>
<proteinExistence type="predicted"/>
<dbReference type="Gene3D" id="3.10.180.10">
    <property type="entry name" value="2,3-Dihydroxybiphenyl 1,2-Dioxygenase, domain 1"/>
    <property type="match status" value="1"/>
</dbReference>